<proteinExistence type="predicted"/>
<keyword evidence="6" id="KW-1185">Reference proteome</keyword>
<accession>A0A8E2QC06</accession>
<evidence type="ECO:0000256" key="2">
    <source>
        <dbReference type="PROSITE-ProRule" id="PRU00169"/>
    </source>
</evidence>
<comment type="caution">
    <text evidence="5">The sequence shown here is derived from an EMBL/GenBank/DDBJ whole genome shotgun (WGS) entry which is preliminary data.</text>
</comment>
<reference evidence="5 6" key="1">
    <citation type="submission" date="2018-01" db="EMBL/GenBank/DDBJ databases">
        <title>Denitrification phenotypes of diverse strains of Pseudomonas stutzeri.</title>
        <authorList>
            <person name="Milligan D.A."/>
            <person name="Bergaust L."/>
            <person name="Bakken L.R."/>
            <person name="Frostegard A."/>
        </authorList>
    </citation>
    <scope>NUCLEOTIDE SEQUENCE [LARGE SCALE GENOMIC DNA]</scope>
    <source>
        <strain evidence="5 6">DSM 50238</strain>
    </source>
</reference>
<protein>
    <submittedName>
        <fullName evidence="5">Response regulator</fullName>
    </submittedName>
</protein>
<organism evidence="5 6">
    <name type="scientific">Stutzerimonas degradans</name>
    <dbReference type="NCBI Taxonomy" id="2968968"/>
    <lineage>
        <taxon>Bacteria</taxon>
        <taxon>Pseudomonadati</taxon>
        <taxon>Pseudomonadota</taxon>
        <taxon>Gammaproteobacteria</taxon>
        <taxon>Pseudomonadales</taxon>
        <taxon>Pseudomonadaceae</taxon>
        <taxon>Stutzerimonas</taxon>
    </lineage>
</organism>
<feature type="domain" description="Response regulatory" evidence="4">
    <location>
        <begin position="7"/>
        <end position="126"/>
    </location>
</feature>
<evidence type="ECO:0000256" key="1">
    <source>
        <dbReference type="ARBA" id="ARBA00022553"/>
    </source>
</evidence>
<keyword evidence="3" id="KW-0175">Coiled coil</keyword>
<dbReference type="SMART" id="SM00448">
    <property type="entry name" value="REC"/>
    <property type="match status" value="1"/>
</dbReference>
<evidence type="ECO:0000256" key="3">
    <source>
        <dbReference type="SAM" id="Coils"/>
    </source>
</evidence>
<name>A0A8E2QC06_9GAMM</name>
<dbReference type="NCBIfam" id="TIGR00254">
    <property type="entry name" value="GGDEF"/>
    <property type="match status" value="1"/>
</dbReference>
<feature type="modified residue" description="4-aspartylphosphate" evidence="2">
    <location>
        <position position="57"/>
    </location>
</feature>
<dbReference type="PANTHER" id="PTHR44591:SF3">
    <property type="entry name" value="RESPONSE REGULATORY DOMAIN-CONTAINING PROTEIN"/>
    <property type="match status" value="1"/>
</dbReference>
<dbReference type="InterPro" id="IPR043128">
    <property type="entry name" value="Rev_trsase/Diguanyl_cyclase"/>
</dbReference>
<dbReference type="Pfam" id="PF00072">
    <property type="entry name" value="Response_reg"/>
    <property type="match status" value="1"/>
</dbReference>
<keyword evidence="1 2" id="KW-0597">Phosphoprotein</keyword>
<dbReference type="Gene3D" id="3.40.50.2300">
    <property type="match status" value="1"/>
</dbReference>
<dbReference type="Gene3D" id="3.30.70.270">
    <property type="match status" value="1"/>
</dbReference>
<evidence type="ECO:0000313" key="6">
    <source>
        <dbReference type="Proteomes" id="UP000235881"/>
    </source>
</evidence>
<dbReference type="InterPro" id="IPR029787">
    <property type="entry name" value="Nucleotide_cyclase"/>
</dbReference>
<dbReference type="PROSITE" id="PS50110">
    <property type="entry name" value="RESPONSE_REGULATORY"/>
    <property type="match status" value="1"/>
</dbReference>
<dbReference type="GO" id="GO:0000160">
    <property type="term" value="P:phosphorelay signal transduction system"/>
    <property type="evidence" value="ECO:0007669"/>
    <property type="project" value="InterPro"/>
</dbReference>
<dbReference type="InterPro" id="IPR050595">
    <property type="entry name" value="Bact_response_regulator"/>
</dbReference>
<dbReference type="InterPro" id="IPR000160">
    <property type="entry name" value="GGDEF_dom"/>
</dbReference>
<dbReference type="SUPFAM" id="SSF55073">
    <property type="entry name" value="Nucleotide cyclase"/>
    <property type="match status" value="1"/>
</dbReference>
<dbReference type="PANTHER" id="PTHR44591">
    <property type="entry name" value="STRESS RESPONSE REGULATOR PROTEIN 1"/>
    <property type="match status" value="1"/>
</dbReference>
<evidence type="ECO:0000259" key="4">
    <source>
        <dbReference type="PROSITE" id="PS50110"/>
    </source>
</evidence>
<dbReference type="InterPro" id="IPR011006">
    <property type="entry name" value="CheY-like_superfamily"/>
</dbReference>
<sequence>MPNPSLGILVVDDAKFSSVMIGRALSKAGYTDIRFASSADDALALMAERPTNVLLADWLMPQTDGLQLTAAVRQQDAASGHYTYIILLTGREGDDVLGQAFDHGVDDFISKAAMHDQLLPRVRAAERLCGSLQRLKQENRRLADNVASLEENSLVDPLTGLGNTRHLLQRLDASLRQMANRDTALCYLHVGLPEMPALHERYGEAFQVELLRAVAARLRQLVRPLDVLVRIDEQHFGVLALVDDIESCSPGSFKRLHEGLNLKPFKSSEGFISLKAGIGLLTLDARGLPLEAPALLERAGALLPSAYSTGRIVPLRLRQPA</sequence>
<dbReference type="RefSeq" id="WP_008567738.1">
    <property type="nucleotide sequence ID" value="NZ_JAANMR010000010.1"/>
</dbReference>
<dbReference type="InterPro" id="IPR001789">
    <property type="entry name" value="Sig_transdc_resp-reg_receiver"/>
</dbReference>
<dbReference type="Pfam" id="PF00990">
    <property type="entry name" value="GGDEF"/>
    <property type="match status" value="1"/>
</dbReference>
<dbReference type="AlphaFoldDB" id="A0A8E2QC06"/>
<dbReference type="Proteomes" id="UP000235881">
    <property type="component" value="Unassembled WGS sequence"/>
</dbReference>
<gene>
    <name evidence="5" type="ORF">CXK95_11405</name>
</gene>
<dbReference type="SMART" id="SM00267">
    <property type="entry name" value="GGDEF"/>
    <property type="match status" value="1"/>
</dbReference>
<evidence type="ECO:0000313" key="5">
    <source>
        <dbReference type="EMBL" id="PNF76022.1"/>
    </source>
</evidence>
<dbReference type="SUPFAM" id="SSF52172">
    <property type="entry name" value="CheY-like"/>
    <property type="match status" value="1"/>
</dbReference>
<feature type="coiled-coil region" evidence="3">
    <location>
        <begin position="125"/>
        <end position="152"/>
    </location>
</feature>
<dbReference type="EMBL" id="POUK01000004">
    <property type="protein sequence ID" value="PNF76022.1"/>
    <property type="molecule type" value="Genomic_DNA"/>
</dbReference>